<evidence type="ECO:0000256" key="5">
    <source>
        <dbReference type="SAM" id="Phobius"/>
    </source>
</evidence>
<keyword evidence="2 5" id="KW-0812">Transmembrane</keyword>
<feature type="transmembrane region" description="Helical" evidence="5">
    <location>
        <begin position="201"/>
        <end position="218"/>
    </location>
</feature>
<feature type="transmembrane region" description="Helical" evidence="5">
    <location>
        <begin position="6"/>
        <end position="22"/>
    </location>
</feature>
<evidence type="ECO:0000259" key="6">
    <source>
        <dbReference type="Pfam" id="PF07298"/>
    </source>
</evidence>
<organism evidence="7 8">
    <name type="scientific">Pseudothioclava arenosa</name>
    <dbReference type="NCBI Taxonomy" id="1795308"/>
    <lineage>
        <taxon>Bacteria</taxon>
        <taxon>Pseudomonadati</taxon>
        <taxon>Pseudomonadota</taxon>
        <taxon>Alphaproteobacteria</taxon>
        <taxon>Rhodobacterales</taxon>
        <taxon>Paracoccaceae</taxon>
        <taxon>Pseudothioclava</taxon>
    </lineage>
</organism>
<dbReference type="GO" id="GO:0016020">
    <property type="term" value="C:membrane"/>
    <property type="evidence" value="ECO:0007669"/>
    <property type="project" value="UniProtKB-SubCell"/>
</dbReference>
<evidence type="ECO:0000313" key="7">
    <source>
        <dbReference type="EMBL" id="PCD76372.1"/>
    </source>
</evidence>
<evidence type="ECO:0000256" key="2">
    <source>
        <dbReference type="ARBA" id="ARBA00022692"/>
    </source>
</evidence>
<protein>
    <submittedName>
        <fullName evidence="7">NnrU family protein</fullName>
    </submittedName>
</protein>
<evidence type="ECO:0000256" key="4">
    <source>
        <dbReference type="ARBA" id="ARBA00023136"/>
    </source>
</evidence>
<feature type="transmembrane region" description="Helical" evidence="5">
    <location>
        <begin position="140"/>
        <end position="157"/>
    </location>
</feature>
<keyword evidence="4 5" id="KW-0472">Membrane</keyword>
<keyword evidence="3 5" id="KW-1133">Transmembrane helix</keyword>
<evidence type="ECO:0000313" key="8">
    <source>
        <dbReference type="Proteomes" id="UP000243507"/>
    </source>
</evidence>
<dbReference type="RefSeq" id="WP_096433483.1">
    <property type="nucleotide sequence ID" value="NZ_NTJD01000006.1"/>
</dbReference>
<reference evidence="7 8" key="1">
    <citation type="submission" date="2017-09" db="EMBL/GenBank/DDBJ databases">
        <title>A multilocus sequence analysis scheme for characterization of bacteria in the genus Thioclava.</title>
        <authorList>
            <person name="Liu Y."/>
            <person name="Shao Z."/>
        </authorList>
    </citation>
    <scope>NUCLEOTIDE SEQUENCE [LARGE SCALE GENOMIC DNA]</scope>
    <source>
        <strain evidence="7 8">CAU 1312</strain>
    </source>
</reference>
<accession>A0A2A4CQ42</accession>
<name>A0A2A4CQ42_9RHOB</name>
<gene>
    <name evidence="7" type="ORF">CLN94_09295</name>
</gene>
<sequence length="228" mass="24938">MGGWTEFVFAGVVFMALHAVPSRKRLKQAIIEKIGTTGWIVAFSTISTALLFWVIFAAGRAPYVELWPQPGWSRWLLNLVMPIVVMMGALGVGAPNPFAFEGRASGFDPAHPGFAGLVRQPLLWALALWSGAHLIANGDLAHVILFGVFLVFSLAGMRAMEARKRRDWGPAEFDRLAARTSTWPGQALISGRWRPSGRVPVLRIVIGVVVWAGLWHLHAPVIGFSPLP</sequence>
<dbReference type="EMBL" id="NTJD01000006">
    <property type="protein sequence ID" value="PCD76372.1"/>
    <property type="molecule type" value="Genomic_DNA"/>
</dbReference>
<keyword evidence="8" id="KW-1185">Reference proteome</keyword>
<evidence type="ECO:0000256" key="1">
    <source>
        <dbReference type="ARBA" id="ARBA00004141"/>
    </source>
</evidence>
<dbReference type="Proteomes" id="UP000243507">
    <property type="component" value="Unassembled WGS sequence"/>
</dbReference>
<dbReference type="InterPro" id="IPR009915">
    <property type="entry name" value="NnrU_dom"/>
</dbReference>
<feature type="transmembrane region" description="Helical" evidence="5">
    <location>
        <begin position="75"/>
        <end position="94"/>
    </location>
</feature>
<feature type="transmembrane region" description="Helical" evidence="5">
    <location>
        <begin position="34"/>
        <end position="55"/>
    </location>
</feature>
<comment type="subcellular location">
    <subcellularLocation>
        <location evidence="1">Membrane</location>
        <topology evidence="1">Multi-pass membrane protein</topology>
    </subcellularLocation>
</comment>
<feature type="domain" description="NnrU" evidence="6">
    <location>
        <begin position="7"/>
        <end position="226"/>
    </location>
</feature>
<dbReference type="OrthoDB" id="7828645at2"/>
<feature type="transmembrane region" description="Helical" evidence="5">
    <location>
        <begin position="114"/>
        <end position="134"/>
    </location>
</feature>
<dbReference type="AlphaFoldDB" id="A0A2A4CQ42"/>
<comment type="caution">
    <text evidence="7">The sequence shown here is derived from an EMBL/GenBank/DDBJ whole genome shotgun (WGS) entry which is preliminary data.</text>
</comment>
<evidence type="ECO:0000256" key="3">
    <source>
        <dbReference type="ARBA" id="ARBA00022989"/>
    </source>
</evidence>
<proteinExistence type="predicted"/>
<dbReference type="Pfam" id="PF07298">
    <property type="entry name" value="NnrU"/>
    <property type="match status" value="1"/>
</dbReference>